<sequence>MIGGEHMTDFLTADTSLPSYMMFPRFLLDMEINETAKMLYMILLDRARLSQKNEGWSDTNGHVFLYFTIEALAEVLHKSQMTVKTALAVLEKQELIFRKRQGPGHPNRIYVKIPKETLSNTDRILSSRQTENCPIDRQDSFPDTDRKLSSNKKEIKKNHLTIRGSKEPRSPYGTFQNVFLSETELENIRQTIPDWQDYMERLSGYMASTGKQYQNHAATIIRWARQDHPVSRQRNYESEEYETL</sequence>
<protein>
    <submittedName>
        <fullName evidence="2">Replication initiator protein A</fullName>
    </submittedName>
</protein>
<dbReference type="EMBL" id="JAQMLA010000068">
    <property type="protein sequence ID" value="MDB8688191.1"/>
    <property type="molecule type" value="Genomic_DNA"/>
</dbReference>
<evidence type="ECO:0000313" key="2">
    <source>
        <dbReference type="EMBL" id="MDB8688191.1"/>
    </source>
</evidence>
<evidence type="ECO:0000259" key="1">
    <source>
        <dbReference type="Pfam" id="PF06970"/>
    </source>
</evidence>
<dbReference type="InterPro" id="IPR010724">
    <property type="entry name" value="RepA_N"/>
</dbReference>
<organism evidence="2 3">
    <name type="scientific">Mediterraneibacter gnavus</name>
    <name type="common">Ruminococcus gnavus</name>
    <dbReference type="NCBI Taxonomy" id="33038"/>
    <lineage>
        <taxon>Bacteria</taxon>
        <taxon>Bacillati</taxon>
        <taxon>Bacillota</taxon>
        <taxon>Clostridia</taxon>
        <taxon>Lachnospirales</taxon>
        <taxon>Lachnospiraceae</taxon>
        <taxon>Mediterraneibacter</taxon>
    </lineage>
</organism>
<dbReference type="AlphaFoldDB" id="A0AAW6DN84"/>
<dbReference type="Proteomes" id="UP001212160">
    <property type="component" value="Unassembled WGS sequence"/>
</dbReference>
<proteinExistence type="predicted"/>
<comment type="caution">
    <text evidence="2">The sequence shown here is derived from an EMBL/GenBank/DDBJ whole genome shotgun (WGS) entry which is preliminary data.</text>
</comment>
<gene>
    <name evidence="2" type="ORF">PNW85_16275</name>
</gene>
<evidence type="ECO:0000313" key="3">
    <source>
        <dbReference type="Proteomes" id="UP001212160"/>
    </source>
</evidence>
<accession>A0AAW6DN84</accession>
<dbReference type="InterPro" id="IPR036390">
    <property type="entry name" value="WH_DNA-bd_sf"/>
</dbReference>
<name>A0AAW6DN84_MEDGN</name>
<dbReference type="SUPFAM" id="SSF46785">
    <property type="entry name" value="Winged helix' DNA-binding domain"/>
    <property type="match status" value="1"/>
</dbReference>
<reference evidence="2" key="1">
    <citation type="submission" date="2023-01" db="EMBL/GenBank/DDBJ databases">
        <title>Human gut microbiome strain richness.</title>
        <authorList>
            <person name="Chen-Liaw A."/>
        </authorList>
    </citation>
    <scope>NUCLEOTIDE SEQUENCE</scope>
    <source>
        <strain evidence="2">RTP21484st1_H11_RTP21484_190118</strain>
    </source>
</reference>
<feature type="domain" description="Replication initiator A N-terminal" evidence="1">
    <location>
        <begin position="19"/>
        <end position="84"/>
    </location>
</feature>
<dbReference type="Pfam" id="PF06970">
    <property type="entry name" value="RepA_N"/>
    <property type="match status" value="1"/>
</dbReference>